<organism evidence="4 5">
    <name type="scientific">Dactylosporangium sucinum</name>
    <dbReference type="NCBI Taxonomy" id="1424081"/>
    <lineage>
        <taxon>Bacteria</taxon>
        <taxon>Bacillati</taxon>
        <taxon>Actinomycetota</taxon>
        <taxon>Actinomycetes</taxon>
        <taxon>Micromonosporales</taxon>
        <taxon>Micromonosporaceae</taxon>
        <taxon>Dactylosporangium</taxon>
    </lineage>
</organism>
<dbReference type="PANTHER" id="PTHR31157">
    <property type="entry name" value="SCP DOMAIN-CONTAINING PROTEIN"/>
    <property type="match status" value="1"/>
</dbReference>
<feature type="compositionally biased region" description="Basic and acidic residues" evidence="1">
    <location>
        <begin position="1"/>
        <end position="10"/>
    </location>
</feature>
<feature type="domain" description="SCP" evidence="3">
    <location>
        <begin position="209"/>
        <end position="324"/>
    </location>
</feature>
<dbReference type="InterPro" id="IPR014044">
    <property type="entry name" value="CAP_dom"/>
</dbReference>
<feature type="transmembrane region" description="Helical" evidence="2">
    <location>
        <begin position="100"/>
        <end position="125"/>
    </location>
</feature>
<dbReference type="AlphaFoldDB" id="A0A917X2N9"/>
<keyword evidence="2" id="KW-1133">Transmembrane helix</keyword>
<sequence>MSAFGDDRPDQYQPYAPYGAAGHDSAPGYGDYRDQGYRDQGYGDQGYGDARYRDPGQNDPRYGDPRYGDAGHGGFGSGYGPGPYGAEEEHAPRHRKTSRLVLAVGAGVLALLVVGAAAFGGSVLLGGSGKDSGNPSALAGAASSASAGDPSPGEAGSMSAAPTEGATASAAPSSAAPAATKTTPPAKPKTTAPAASGNGFSAEEAEVLAIVNAERAKAGCKPLAFNAKLAAAAGKHSQDMYQRKYFSHTTPEGVDFAKRISNEGYKWSGAAENIAMGQDSPEKVMQAWMNSEGHRANILNCGLKDLGVGAYHVTGKPWYWTQDFGSPR</sequence>
<evidence type="ECO:0000313" key="5">
    <source>
        <dbReference type="Proteomes" id="UP000642070"/>
    </source>
</evidence>
<reference evidence="4" key="1">
    <citation type="journal article" date="2014" name="Int. J. Syst. Evol. Microbiol.">
        <title>Complete genome sequence of Corynebacterium casei LMG S-19264T (=DSM 44701T), isolated from a smear-ripened cheese.</title>
        <authorList>
            <consortium name="US DOE Joint Genome Institute (JGI-PGF)"/>
            <person name="Walter F."/>
            <person name="Albersmeier A."/>
            <person name="Kalinowski J."/>
            <person name="Ruckert C."/>
        </authorList>
    </citation>
    <scope>NUCLEOTIDE SEQUENCE</scope>
    <source>
        <strain evidence="4">JCM 19831</strain>
    </source>
</reference>
<dbReference type="RefSeq" id="WP_190254817.1">
    <property type="nucleotide sequence ID" value="NZ_BMPI01000047.1"/>
</dbReference>
<keyword evidence="5" id="KW-1185">Reference proteome</keyword>
<evidence type="ECO:0000256" key="1">
    <source>
        <dbReference type="SAM" id="MobiDB-lite"/>
    </source>
</evidence>
<comment type="caution">
    <text evidence="4">The sequence shown here is derived from an EMBL/GenBank/DDBJ whole genome shotgun (WGS) entry which is preliminary data.</text>
</comment>
<feature type="compositionally biased region" description="Low complexity" evidence="1">
    <location>
        <begin position="132"/>
        <end position="196"/>
    </location>
</feature>
<proteinExistence type="predicted"/>
<dbReference type="InterPro" id="IPR035940">
    <property type="entry name" value="CAP_sf"/>
</dbReference>
<dbReference type="SUPFAM" id="SSF55797">
    <property type="entry name" value="PR-1-like"/>
    <property type="match status" value="1"/>
</dbReference>
<dbReference type="PANTHER" id="PTHR31157:SF1">
    <property type="entry name" value="SCP DOMAIN-CONTAINING PROTEIN"/>
    <property type="match status" value="1"/>
</dbReference>
<feature type="region of interest" description="Disordered" evidence="1">
    <location>
        <begin position="130"/>
        <end position="198"/>
    </location>
</feature>
<dbReference type="Pfam" id="PF00188">
    <property type="entry name" value="CAP"/>
    <property type="match status" value="1"/>
</dbReference>
<name>A0A917X2N9_9ACTN</name>
<gene>
    <name evidence="4" type="ORF">GCM10007977_075320</name>
</gene>
<reference evidence="4" key="2">
    <citation type="submission" date="2020-09" db="EMBL/GenBank/DDBJ databases">
        <authorList>
            <person name="Sun Q."/>
            <person name="Ohkuma M."/>
        </authorList>
    </citation>
    <scope>NUCLEOTIDE SEQUENCE</scope>
    <source>
        <strain evidence="4">JCM 19831</strain>
    </source>
</reference>
<accession>A0A917X2N9</accession>
<feature type="compositionally biased region" description="Basic and acidic residues" evidence="1">
    <location>
        <begin position="50"/>
        <end position="69"/>
    </location>
</feature>
<protein>
    <recommendedName>
        <fullName evidence="3">SCP domain-containing protein</fullName>
    </recommendedName>
</protein>
<evidence type="ECO:0000256" key="2">
    <source>
        <dbReference type="SAM" id="Phobius"/>
    </source>
</evidence>
<keyword evidence="2" id="KW-0472">Membrane</keyword>
<dbReference type="Proteomes" id="UP000642070">
    <property type="component" value="Unassembled WGS sequence"/>
</dbReference>
<evidence type="ECO:0000313" key="4">
    <source>
        <dbReference type="EMBL" id="GGM62649.1"/>
    </source>
</evidence>
<feature type="compositionally biased region" description="Gly residues" evidence="1">
    <location>
        <begin position="70"/>
        <end position="83"/>
    </location>
</feature>
<feature type="region of interest" description="Disordered" evidence="1">
    <location>
        <begin position="1"/>
        <end position="92"/>
    </location>
</feature>
<keyword evidence="2" id="KW-0812">Transmembrane</keyword>
<evidence type="ECO:0000259" key="3">
    <source>
        <dbReference type="Pfam" id="PF00188"/>
    </source>
</evidence>
<dbReference type="EMBL" id="BMPI01000047">
    <property type="protein sequence ID" value="GGM62649.1"/>
    <property type="molecule type" value="Genomic_DNA"/>
</dbReference>
<dbReference type="Gene3D" id="3.40.33.10">
    <property type="entry name" value="CAP"/>
    <property type="match status" value="1"/>
</dbReference>
<dbReference type="CDD" id="cd05379">
    <property type="entry name" value="CAP_bacterial"/>
    <property type="match status" value="1"/>
</dbReference>